<dbReference type="FunFam" id="3.30.200.20:FF:000168">
    <property type="entry name" value="L-type lectin-domain containing receptor kinase IX.1"/>
    <property type="match status" value="1"/>
</dbReference>
<evidence type="ECO:0000256" key="17">
    <source>
        <dbReference type="SAM" id="MobiDB-lite"/>
    </source>
</evidence>
<dbReference type="PROSITE" id="PS00107">
    <property type="entry name" value="PROTEIN_KINASE_ATP"/>
    <property type="match status" value="1"/>
</dbReference>
<protein>
    <recommendedName>
        <fullName evidence="20">Protein kinase domain-containing protein</fullName>
    </recommendedName>
</protein>
<evidence type="ECO:0000256" key="15">
    <source>
        <dbReference type="ARBA" id="ARBA00023180"/>
    </source>
</evidence>
<evidence type="ECO:0000256" key="5">
    <source>
        <dbReference type="ARBA" id="ARBA00022679"/>
    </source>
</evidence>
<dbReference type="CDD" id="cd14066">
    <property type="entry name" value="STKc_IRAK"/>
    <property type="match status" value="1"/>
</dbReference>
<feature type="binding site" evidence="16">
    <location>
        <position position="366"/>
    </location>
    <ligand>
        <name>ATP</name>
        <dbReference type="ChEBI" id="CHEBI:30616"/>
    </ligand>
</feature>
<evidence type="ECO:0000256" key="10">
    <source>
        <dbReference type="ARBA" id="ARBA00022777"/>
    </source>
</evidence>
<dbReference type="SMART" id="SM00220">
    <property type="entry name" value="S_TKc"/>
    <property type="match status" value="1"/>
</dbReference>
<dbReference type="GO" id="GO:0005886">
    <property type="term" value="C:plasma membrane"/>
    <property type="evidence" value="ECO:0007669"/>
    <property type="project" value="UniProtKB-SubCell"/>
</dbReference>
<keyword evidence="12 18" id="KW-1133">Transmembrane helix</keyword>
<evidence type="ECO:0000256" key="3">
    <source>
        <dbReference type="ARBA" id="ARBA00010217"/>
    </source>
</evidence>
<dbReference type="Pfam" id="PF00139">
    <property type="entry name" value="Lectin_legB"/>
    <property type="match status" value="1"/>
</dbReference>
<evidence type="ECO:0000256" key="11">
    <source>
        <dbReference type="ARBA" id="ARBA00022840"/>
    </source>
</evidence>
<feature type="domain" description="Protein kinase" evidence="20">
    <location>
        <begin position="337"/>
        <end position="617"/>
    </location>
</feature>
<proteinExistence type="inferred from homology"/>
<evidence type="ECO:0000256" key="13">
    <source>
        <dbReference type="ARBA" id="ARBA00023136"/>
    </source>
</evidence>
<evidence type="ECO:0000256" key="6">
    <source>
        <dbReference type="ARBA" id="ARBA00022692"/>
    </source>
</evidence>
<dbReference type="InterPro" id="IPR011009">
    <property type="entry name" value="Kinase-like_dom_sf"/>
</dbReference>
<gene>
    <name evidence="21" type="ORF">PVAP13_5NG628394</name>
</gene>
<evidence type="ECO:0000256" key="18">
    <source>
        <dbReference type="SAM" id="Phobius"/>
    </source>
</evidence>
<dbReference type="AlphaFoldDB" id="A0A8T0S4R6"/>
<evidence type="ECO:0000256" key="16">
    <source>
        <dbReference type="PROSITE-ProRule" id="PRU10141"/>
    </source>
</evidence>
<dbReference type="SUPFAM" id="SSF56112">
    <property type="entry name" value="Protein kinase-like (PK-like)"/>
    <property type="match status" value="1"/>
</dbReference>
<comment type="caution">
    <text evidence="21">The sequence shown here is derived from an EMBL/GenBank/DDBJ whole genome shotgun (WGS) entry which is preliminary data.</text>
</comment>
<dbReference type="InterPro" id="IPR001220">
    <property type="entry name" value="Legume_lectin_dom"/>
</dbReference>
<keyword evidence="5" id="KW-0808">Transferase</keyword>
<dbReference type="Proteomes" id="UP000823388">
    <property type="component" value="Chromosome 5N"/>
</dbReference>
<dbReference type="InterPro" id="IPR008271">
    <property type="entry name" value="Ser/Thr_kinase_AS"/>
</dbReference>
<dbReference type="Gene3D" id="1.10.510.10">
    <property type="entry name" value="Transferase(Phosphotransferase) domain 1"/>
    <property type="match status" value="1"/>
</dbReference>
<dbReference type="InterPro" id="IPR000719">
    <property type="entry name" value="Prot_kinase_dom"/>
</dbReference>
<evidence type="ECO:0000259" key="20">
    <source>
        <dbReference type="PROSITE" id="PS50011"/>
    </source>
</evidence>
<feature type="chain" id="PRO_5035767087" description="Protein kinase domain-containing protein" evidence="19">
    <location>
        <begin position="28"/>
        <end position="651"/>
    </location>
</feature>
<comment type="subcellular location">
    <subcellularLocation>
        <location evidence="1">Cell membrane</location>
        <topology evidence="1">Single-pass type I membrane protein</topology>
    </subcellularLocation>
</comment>
<name>A0A8T0S4R6_PANVG</name>
<evidence type="ECO:0000313" key="22">
    <source>
        <dbReference type="Proteomes" id="UP000823388"/>
    </source>
</evidence>
<evidence type="ECO:0000256" key="4">
    <source>
        <dbReference type="ARBA" id="ARBA00022475"/>
    </source>
</evidence>
<keyword evidence="15" id="KW-0325">Glycoprotein</keyword>
<dbReference type="InterPro" id="IPR050528">
    <property type="entry name" value="L-type_Lectin-RKs"/>
</dbReference>
<evidence type="ECO:0000256" key="8">
    <source>
        <dbReference type="ARBA" id="ARBA00022734"/>
    </source>
</evidence>
<accession>A0A8T0S4R6</accession>
<dbReference type="PANTHER" id="PTHR27007">
    <property type="match status" value="1"/>
</dbReference>
<keyword evidence="4" id="KW-1003">Cell membrane</keyword>
<dbReference type="InterPro" id="IPR017441">
    <property type="entry name" value="Protein_kinase_ATP_BS"/>
</dbReference>
<dbReference type="Gene3D" id="3.30.200.20">
    <property type="entry name" value="Phosphorylase Kinase, domain 1"/>
    <property type="match status" value="1"/>
</dbReference>
<feature type="transmembrane region" description="Helical" evidence="18">
    <location>
        <begin position="270"/>
        <end position="293"/>
    </location>
</feature>
<evidence type="ECO:0000313" key="21">
    <source>
        <dbReference type="EMBL" id="KAG2592990.1"/>
    </source>
</evidence>
<evidence type="ECO:0000256" key="2">
    <source>
        <dbReference type="ARBA" id="ARBA00008536"/>
    </source>
</evidence>
<dbReference type="EMBL" id="CM029046">
    <property type="protein sequence ID" value="KAG2592990.1"/>
    <property type="molecule type" value="Genomic_DNA"/>
</dbReference>
<dbReference type="SUPFAM" id="SSF49899">
    <property type="entry name" value="Concanavalin A-like lectins/glucanases"/>
    <property type="match status" value="1"/>
</dbReference>
<organism evidence="21 22">
    <name type="scientific">Panicum virgatum</name>
    <name type="common">Blackwell switchgrass</name>
    <dbReference type="NCBI Taxonomy" id="38727"/>
    <lineage>
        <taxon>Eukaryota</taxon>
        <taxon>Viridiplantae</taxon>
        <taxon>Streptophyta</taxon>
        <taxon>Embryophyta</taxon>
        <taxon>Tracheophyta</taxon>
        <taxon>Spermatophyta</taxon>
        <taxon>Magnoliopsida</taxon>
        <taxon>Liliopsida</taxon>
        <taxon>Poales</taxon>
        <taxon>Poaceae</taxon>
        <taxon>PACMAD clade</taxon>
        <taxon>Panicoideae</taxon>
        <taxon>Panicodae</taxon>
        <taxon>Paniceae</taxon>
        <taxon>Panicinae</taxon>
        <taxon>Panicum</taxon>
        <taxon>Panicum sect. Hiantes</taxon>
    </lineage>
</organism>
<keyword evidence="10" id="KW-0418">Kinase</keyword>
<comment type="similarity">
    <text evidence="2">In the N-terminal section; belongs to the leguminous lectin family.</text>
</comment>
<feature type="region of interest" description="Disordered" evidence="17">
    <location>
        <begin position="301"/>
        <end position="321"/>
    </location>
</feature>
<keyword evidence="7 19" id="KW-0732">Signal</keyword>
<keyword evidence="9 16" id="KW-0547">Nucleotide-binding</keyword>
<evidence type="ECO:0000256" key="19">
    <source>
        <dbReference type="SAM" id="SignalP"/>
    </source>
</evidence>
<dbReference type="Gene3D" id="2.60.120.200">
    <property type="match status" value="1"/>
</dbReference>
<keyword evidence="14" id="KW-0675">Receptor</keyword>
<evidence type="ECO:0000256" key="14">
    <source>
        <dbReference type="ARBA" id="ARBA00023170"/>
    </source>
</evidence>
<keyword evidence="11 16" id="KW-0067">ATP-binding</keyword>
<keyword evidence="13 18" id="KW-0472">Membrane</keyword>
<keyword evidence="6 18" id="KW-0812">Transmembrane</keyword>
<dbReference type="Pfam" id="PF00069">
    <property type="entry name" value="Pkinase"/>
    <property type="match status" value="1"/>
</dbReference>
<dbReference type="PROSITE" id="PS50011">
    <property type="entry name" value="PROTEIN_KINASE_DOM"/>
    <property type="match status" value="1"/>
</dbReference>
<dbReference type="GO" id="GO:0030246">
    <property type="term" value="F:carbohydrate binding"/>
    <property type="evidence" value="ECO:0007669"/>
    <property type="project" value="UniProtKB-KW"/>
</dbReference>
<evidence type="ECO:0000256" key="12">
    <source>
        <dbReference type="ARBA" id="ARBA00022989"/>
    </source>
</evidence>
<keyword evidence="8" id="KW-0430">Lectin</keyword>
<sequence length="651" mass="71321">MAWAKKVPKTLLLSLAHLLCVATLSHATSLSFSYNFSNPGALTSPDLKYMSNATAAGDRIDLTKNTNWSTGRVAYGRPVQLWDNAGKVASFTSNFTFVIKRNSSDQGDGMAFFVGTYPDLPQDSDGGFFGLVSNPFNPANTYIPATVAVEFDAFRNFWDPKSTMSHVGVDVNNISSVAYAALPDGCFNGIMSAWVRYDANPSTLSVTLRFDDQPGLGIYNVTAPVDIRAAGLPQQAAVGFSAATGDYVESHQILSWSFESTLTNVAGTNIGLIAGLASAGVVILLIIAACLCYREYQKRKGTKQRQDSPRDMDNEFKKGTGPRRFTYRQLSRATRRFSDDAKLGEGGFGSVYRGFLQDLELHVAIKRVSETSKQRRKEYFSEVTIISRLRHRNLVQLVGWCHEGDDLLLVYELMTNGSLHTHLYSTTNVLTWPIRYNIILGIGSALLYLHQECEKCVVHRDIKPSNVMLDSSFNAKLGDFGLARSVSHTRGAHTTMVAGTRGYIDPECAVTYRATTRSDVYSFGVVLLEIACGRKPVVLEEDESKVLLVPWVWELYGRGELLDAADSRLLDGGEAGALEVERTLVVGLWCVHPDSASRPSIRQAMNVLQFEVPLPELPPEMPVATYGPLVPVGGGYQSSNTTSTSAFLSSD</sequence>
<reference evidence="21" key="1">
    <citation type="submission" date="2020-05" db="EMBL/GenBank/DDBJ databases">
        <title>WGS assembly of Panicum virgatum.</title>
        <authorList>
            <person name="Lovell J.T."/>
            <person name="Jenkins J."/>
            <person name="Shu S."/>
            <person name="Juenger T.E."/>
            <person name="Schmutz J."/>
        </authorList>
    </citation>
    <scope>NUCLEOTIDE SEQUENCE</scope>
    <source>
        <strain evidence="21">AP13</strain>
    </source>
</reference>
<dbReference type="GO" id="GO:0002229">
    <property type="term" value="P:defense response to oomycetes"/>
    <property type="evidence" value="ECO:0007669"/>
    <property type="project" value="UniProtKB-ARBA"/>
</dbReference>
<dbReference type="CDD" id="cd06899">
    <property type="entry name" value="lectin_legume_LecRK_Arcelin_ConA"/>
    <property type="match status" value="1"/>
</dbReference>
<dbReference type="GO" id="GO:0005524">
    <property type="term" value="F:ATP binding"/>
    <property type="evidence" value="ECO:0007669"/>
    <property type="project" value="UniProtKB-UniRule"/>
</dbReference>
<keyword evidence="22" id="KW-1185">Reference proteome</keyword>
<feature type="compositionally biased region" description="Basic and acidic residues" evidence="17">
    <location>
        <begin position="304"/>
        <end position="318"/>
    </location>
</feature>
<evidence type="ECO:0000256" key="7">
    <source>
        <dbReference type="ARBA" id="ARBA00022729"/>
    </source>
</evidence>
<dbReference type="GO" id="GO:0004672">
    <property type="term" value="F:protein kinase activity"/>
    <property type="evidence" value="ECO:0007669"/>
    <property type="project" value="InterPro"/>
</dbReference>
<feature type="signal peptide" evidence="19">
    <location>
        <begin position="1"/>
        <end position="27"/>
    </location>
</feature>
<evidence type="ECO:0000256" key="1">
    <source>
        <dbReference type="ARBA" id="ARBA00004251"/>
    </source>
</evidence>
<evidence type="ECO:0000256" key="9">
    <source>
        <dbReference type="ARBA" id="ARBA00022741"/>
    </source>
</evidence>
<dbReference type="PROSITE" id="PS00108">
    <property type="entry name" value="PROTEIN_KINASE_ST"/>
    <property type="match status" value="1"/>
</dbReference>
<dbReference type="InterPro" id="IPR013320">
    <property type="entry name" value="ConA-like_dom_sf"/>
</dbReference>
<comment type="similarity">
    <text evidence="3">In the C-terminal section; belongs to the protein kinase superfamily. Ser/Thr protein kinase family.</text>
</comment>
<dbReference type="FunFam" id="1.10.510.10:FF:000240">
    <property type="entry name" value="Lectin-domain containing receptor kinase A4.3"/>
    <property type="match status" value="1"/>
</dbReference>